<dbReference type="OrthoDB" id="2592772at2759"/>
<feature type="region of interest" description="Disordered" evidence="1">
    <location>
        <begin position="859"/>
        <end position="917"/>
    </location>
</feature>
<feature type="compositionally biased region" description="Low complexity" evidence="1">
    <location>
        <begin position="122"/>
        <end position="132"/>
    </location>
</feature>
<name>A0A8H3TZ28_9TREE</name>
<sequence>MSFASPSTPRRRVRAGHAHRPQQLAISVPSPAMPAAVAMKRESSLESTVSSSRTRVTKKLKTGAQRDATSATIHLYLPYPAEHVAGKLVSDSVVPSVSQPKRKRNGHFKLETIDTCNITLPSDASDGGNSSGDEADDEIDVGSVSSRRTRRSSRSSNASPATDVEDAGADMTDVDEDEGETQHVEMSIVDHIAPMTPASSTTGGFPVSQNFPWFASAPVTPSSARQAPQESPLHQVESLLSVVRQRNGFTSTSSSDGSDWETTNSHRASQRTRAVERNEDASEIEEAMMAESDGHQTPSKTRDCDQAVQRYEASSGQRILIATVSGVTAGLQALPPLHRALSKAGSDAEMQSFASLTDTDGYDTDVIMRVAKGHESDIQMASVLADNEPLMTLDQFTAYRSQRIKSTGIRLTSHELVQTSRLRGQNIQECLFKLGYTLPIPLVRSIARKRRCLRVPRTTAYKPVTRLTGNLREDLLVRAFAKYRRDALKVYNRTFALTAEQAAQLLDTWGTAHRDHGFRANSETMNEELEMTQTSANECRALVPYRPTSPERAETGNPFVRTHSQRIESYEPLYPEATVRYTRALLSMLRDRYPAWDRWWSDERRYASHRATWADYDAETVRMEYEARQVQDSLTSRRRIAVRNERMGRLGFGGVAIAQGMPTRMDRDEQDLIEQALLEARIQRFRALVNAAPVRAPLAITIPAATSTAVIPSSPPPAYHSQSPQMAARTSAAVVASIEGATGHGEVADGVVITGPAVMASPPRLPAYQPSTYRRGISPPPPPPFNARTDAIPIRDMPQALELSTRRTSGGRRLAFEHRENRVTLPGSFTSAHIMEHFEETFEAPVAVRPRAHDALLSQPISNTPAPAPASPIFSDEDDEGAEEELDDLLGEVEEEDIQEQAQAAEPRGSRLGCNIM</sequence>
<accession>A0A8H3TZ28</accession>
<feature type="compositionally biased region" description="Basic residues" evidence="1">
    <location>
        <begin position="9"/>
        <end position="20"/>
    </location>
</feature>
<reference evidence="2" key="1">
    <citation type="submission" date="2020-07" db="EMBL/GenBank/DDBJ databases">
        <title>Draft Genome Sequence of a Deep-Sea Yeast, Naganishia (Cryptococcus) liquefaciens strain N6.</title>
        <authorList>
            <person name="Han Y.W."/>
            <person name="Kajitani R."/>
            <person name="Morimoto H."/>
            <person name="Parhat M."/>
            <person name="Tsubouchi H."/>
            <person name="Bakenova O."/>
            <person name="Ogata M."/>
            <person name="Argunhan B."/>
            <person name="Aoki R."/>
            <person name="Kajiwara S."/>
            <person name="Itoh T."/>
            <person name="Iwasaki H."/>
        </authorList>
    </citation>
    <scope>NUCLEOTIDE SEQUENCE</scope>
    <source>
        <strain evidence="2">N6</strain>
    </source>
</reference>
<feature type="region of interest" description="Disordered" evidence="1">
    <location>
        <begin position="118"/>
        <end position="182"/>
    </location>
</feature>
<protein>
    <submittedName>
        <fullName evidence="2">Uncharacterized protein</fullName>
    </submittedName>
</protein>
<feature type="compositionally biased region" description="Low complexity" evidence="1">
    <location>
        <begin position="248"/>
        <end position="257"/>
    </location>
</feature>
<dbReference type="AlphaFoldDB" id="A0A8H3TZ28"/>
<keyword evidence="3" id="KW-1185">Reference proteome</keyword>
<dbReference type="EMBL" id="BLZA01000058">
    <property type="protein sequence ID" value="GHJ90301.1"/>
    <property type="molecule type" value="Genomic_DNA"/>
</dbReference>
<feature type="compositionally biased region" description="Acidic residues" evidence="1">
    <location>
        <begin position="875"/>
        <end position="899"/>
    </location>
</feature>
<proteinExistence type="predicted"/>
<feature type="region of interest" description="Disordered" evidence="1">
    <location>
        <begin position="1"/>
        <end position="22"/>
    </location>
</feature>
<feature type="region of interest" description="Disordered" evidence="1">
    <location>
        <begin position="248"/>
        <end position="281"/>
    </location>
</feature>
<feature type="compositionally biased region" description="Acidic residues" evidence="1">
    <location>
        <begin position="163"/>
        <end position="179"/>
    </location>
</feature>
<gene>
    <name evidence="2" type="ORF">NliqN6_6703</name>
</gene>
<evidence type="ECO:0000313" key="2">
    <source>
        <dbReference type="EMBL" id="GHJ90301.1"/>
    </source>
</evidence>
<comment type="caution">
    <text evidence="2">The sequence shown here is derived from an EMBL/GenBank/DDBJ whole genome shotgun (WGS) entry which is preliminary data.</text>
</comment>
<dbReference type="Proteomes" id="UP000620104">
    <property type="component" value="Unassembled WGS sequence"/>
</dbReference>
<evidence type="ECO:0000313" key="3">
    <source>
        <dbReference type="Proteomes" id="UP000620104"/>
    </source>
</evidence>
<organism evidence="2 3">
    <name type="scientific">Naganishia liquefaciens</name>
    <dbReference type="NCBI Taxonomy" id="104408"/>
    <lineage>
        <taxon>Eukaryota</taxon>
        <taxon>Fungi</taxon>
        <taxon>Dikarya</taxon>
        <taxon>Basidiomycota</taxon>
        <taxon>Agaricomycotina</taxon>
        <taxon>Tremellomycetes</taxon>
        <taxon>Filobasidiales</taxon>
        <taxon>Filobasidiaceae</taxon>
        <taxon>Naganishia</taxon>
    </lineage>
</organism>
<evidence type="ECO:0000256" key="1">
    <source>
        <dbReference type="SAM" id="MobiDB-lite"/>
    </source>
</evidence>